<evidence type="ECO:0000313" key="8">
    <source>
        <dbReference type="EMBL" id="MDG2992199.1"/>
    </source>
</evidence>
<comment type="caution">
    <text evidence="8">The sequence shown here is derived from an EMBL/GenBank/DDBJ whole genome shotgun (WGS) entry which is preliminary data.</text>
</comment>
<dbReference type="CDD" id="cd00082">
    <property type="entry name" value="HisKA"/>
    <property type="match status" value="1"/>
</dbReference>
<keyword evidence="3" id="KW-0597">Phosphoprotein</keyword>
<evidence type="ECO:0000259" key="7">
    <source>
        <dbReference type="PROSITE" id="PS50109"/>
    </source>
</evidence>
<dbReference type="Pfam" id="PF00512">
    <property type="entry name" value="HisKA"/>
    <property type="match status" value="1"/>
</dbReference>
<dbReference type="PROSITE" id="PS50109">
    <property type="entry name" value="HIS_KIN"/>
    <property type="match status" value="1"/>
</dbReference>
<evidence type="ECO:0000256" key="3">
    <source>
        <dbReference type="ARBA" id="ARBA00022553"/>
    </source>
</evidence>
<dbReference type="Pfam" id="PF02518">
    <property type="entry name" value="HATPase_c"/>
    <property type="match status" value="1"/>
</dbReference>
<evidence type="ECO:0000256" key="4">
    <source>
        <dbReference type="ARBA" id="ARBA00022679"/>
    </source>
</evidence>
<dbReference type="Gene3D" id="3.30.565.10">
    <property type="entry name" value="Histidine kinase-like ATPase, C-terminal domain"/>
    <property type="match status" value="1"/>
</dbReference>
<dbReference type="EC" id="2.7.13.3" evidence="2"/>
<dbReference type="InterPro" id="IPR050351">
    <property type="entry name" value="BphY/WalK/GraS-like"/>
</dbReference>
<evidence type="ECO:0000256" key="1">
    <source>
        <dbReference type="ARBA" id="ARBA00000085"/>
    </source>
</evidence>
<reference evidence="8" key="2">
    <citation type="submission" date="2022-01" db="EMBL/GenBank/DDBJ databases">
        <authorList>
            <person name="Zivanovic Y."/>
            <person name="Moreira D."/>
            <person name="Lopez-Garcia P."/>
        </authorList>
    </citation>
    <scope>NUCLEOTIDE SEQUENCE</scope>
    <source>
        <strain evidence="8">G9</strain>
    </source>
</reference>
<dbReference type="InterPro" id="IPR003594">
    <property type="entry name" value="HATPase_dom"/>
</dbReference>
<proteinExistence type="predicted"/>
<dbReference type="PANTHER" id="PTHR45453">
    <property type="entry name" value="PHOSPHATE REGULON SENSOR PROTEIN PHOR"/>
    <property type="match status" value="1"/>
</dbReference>
<organism evidence="8 9">
    <name type="scientific">Candidatus Synechococcus calcipolaris G9</name>
    <dbReference type="NCBI Taxonomy" id="1497997"/>
    <lineage>
        <taxon>Bacteria</taxon>
        <taxon>Bacillati</taxon>
        <taxon>Cyanobacteriota</taxon>
        <taxon>Cyanophyceae</taxon>
        <taxon>Synechococcales</taxon>
        <taxon>Synechococcaceae</taxon>
        <taxon>Synechococcus</taxon>
    </lineage>
</organism>
<accession>A0ABT6F2V3</accession>
<evidence type="ECO:0000313" key="9">
    <source>
        <dbReference type="Proteomes" id="UP001154265"/>
    </source>
</evidence>
<evidence type="ECO:0000256" key="5">
    <source>
        <dbReference type="ARBA" id="ARBA00022777"/>
    </source>
</evidence>
<keyword evidence="5 8" id="KW-0418">Kinase</keyword>
<comment type="catalytic activity">
    <reaction evidence="1">
        <text>ATP + protein L-histidine = ADP + protein N-phospho-L-histidine.</text>
        <dbReference type="EC" id="2.7.13.3"/>
    </reaction>
</comment>
<dbReference type="InterPro" id="IPR036097">
    <property type="entry name" value="HisK_dim/P_sf"/>
</dbReference>
<dbReference type="InterPro" id="IPR003661">
    <property type="entry name" value="HisK_dim/P_dom"/>
</dbReference>
<dbReference type="Proteomes" id="UP001154265">
    <property type="component" value="Unassembled WGS sequence"/>
</dbReference>
<dbReference type="SUPFAM" id="SSF47384">
    <property type="entry name" value="Homodimeric domain of signal transducing histidine kinase"/>
    <property type="match status" value="1"/>
</dbReference>
<evidence type="ECO:0000256" key="2">
    <source>
        <dbReference type="ARBA" id="ARBA00012438"/>
    </source>
</evidence>
<dbReference type="RefSeq" id="WP_277868123.1">
    <property type="nucleotide sequence ID" value="NZ_JAKKUT010000008.1"/>
</dbReference>
<dbReference type="SMART" id="SM00388">
    <property type="entry name" value="HisKA"/>
    <property type="match status" value="1"/>
</dbReference>
<dbReference type="SMART" id="SM00387">
    <property type="entry name" value="HATPase_c"/>
    <property type="match status" value="1"/>
</dbReference>
<feature type="domain" description="Histidine kinase" evidence="7">
    <location>
        <begin position="188"/>
        <end position="444"/>
    </location>
</feature>
<dbReference type="InterPro" id="IPR036890">
    <property type="entry name" value="HATPase_C_sf"/>
</dbReference>
<dbReference type="InterPro" id="IPR005467">
    <property type="entry name" value="His_kinase_dom"/>
</dbReference>
<protein>
    <recommendedName>
        <fullName evidence="2">histidine kinase</fullName>
        <ecNumber evidence="2">2.7.13.3</ecNumber>
    </recommendedName>
</protein>
<dbReference type="PRINTS" id="PR00344">
    <property type="entry name" value="BCTRLSENSOR"/>
</dbReference>
<keyword evidence="6" id="KW-0902">Two-component regulatory system</keyword>
<keyword evidence="4" id="KW-0808">Transferase</keyword>
<evidence type="ECO:0000256" key="6">
    <source>
        <dbReference type="ARBA" id="ARBA00023012"/>
    </source>
</evidence>
<dbReference type="CDD" id="cd00075">
    <property type="entry name" value="HATPase"/>
    <property type="match status" value="1"/>
</dbReference>
<dbReference type="EMBL" id="JAKKUT010000008">
    <property type="protein sequence ID" value="MDG2992199.1"/>
    <property type="molecule type" value="Genomic_DNA"/>
</dbReference>
<dbReference type="SUPFAM" id="SSF55874">
    <property type="entry name" value="ATPase domain of HSP90 chaperone/DNA topoisomerase II/histidine kinase"/>
    <property type="match status" value="1"/>
</dbReference>
<gene>
    <name evidence="8" type="ORF">L3556_14865</name>
</gene>
<reference evidence="8" key="1">
    <citation type="journal article" date="2022" name="Genome Biol. Evol.">
        <title>A New Gene Family Diagnostic for Intracellular Biomineralization of Amorphous Ca Carbonates by Cyanobacteria.</title>
        <authorList>
            <person name="Benzerara K."/>
            <person name="Duprat E."/>
            <person name="Bitard-Feildel T."/>
            <person name="Caumes G."/>
            <person name="Cassier-Chauvat C."/>
            <person name="Chauvat F."/>
            <person name="Dezi M."/>
            <person name="Diop S.I."/>
            <person name="Gaschignard G."/>
            <person name="Gorgen S."/>
            <person name="Gugger M."/>
            <person name="Lopez-Garcia P."/>
            <person name="Millet M."/>
            <person name="Skouri-Panet F."/>
            <person name="Moreira D."/>
            <person name="Callebaut I."/>
        </authorList>
    </citation>
    <scope>NUCLEOTIDE SEQUENCE</scope>
    <source>
        <strain evidence="8">G9</strain>
    </source>
</reference>
<sequence length="445" mass="50632">MVVWSFLLGLFLGLGLWAACRYFFYYQFSQILRGYNARPLKSPLINRVKTVLTSLQHSLDQQAEDIKIWQKIVDLNPVAYLQVDQDNLLLWCNQEARSLLGIQYPPGRLLLELVRSYELDCLIEDVRTLQQCCQREWLHTCVYSGDHSYRKPLRANGLPLPEGQVGIFLEDREEVRVLRDERDRWAADVAHELKTPLTSLRLVAETLQNRIDPSLRHWVDRLVNEIIRLSLLVQELLELNRLSLTAMDDIQRESLDLVNLIHTAWHSLEPLATAKQIQLNYDGPQTLIYSGNEAQLFRLLLNVFDNGIKYSPEQGVLQIHLKVTPRVDGGVDGGGDREVDGDGRSFLCLEIIDSGPGFKAKDIPYIFDRFYRADQARVHRPLQMISSVAIAHGTQEETTPIGSGSGLGLAIVYQIAQHHGGHVQAANHPERGGAWLRIFLPMPHS</sequence>
<dbReference type="InterPro" id="IPR004358">
    <property type="entry name" value="Sig_transdc_His_kin-like_C"/>
</dbReference>
<dbReference type="GO" id="GO:0016301">
    <property type="term" value="F:kinase activity"/>
    <property type="evidence" value="ECO:0007669"/>
    <property type="project" value="UniProtKB-KW"/>
</dbReference>
<dbReference type="Gene3D" id="1.10.287.130">
    <property type="match status" value="1"/>
</dbReference>
<dbReference type="PANTHER" id="PTHR45453:SF1">
    <property type="entry name" value="PHOSPHATE REGULON SENSOR PROTEIN PHOR"/>
    <property type="match status" value="1"/>
</dbReference>
<name>A0ABT6F2V3_9SYNE</name>
<keyword evidence="9" id="KW-1185">Reference proteome</keyword>